<dbReference type="AlphaFoldDB" id="A0A0D1JQ55"/>
<protein>
    <submittedName>
        <fullName evidence="1">Uncharacterized protein</fullName>
    </submittedName>
</protein>
<evidence type="ECO:0000313" key="1">
    <source>
        <dbReference type="EMBL" id="KIU23418.1"/>
    </source>
</evidence>
<dbReference type="EMBL" id="JWHT01000034">
    <property type="protein sequence ID" value="KIU23418.1"/>
    <property type="molecule type" value="Genomic_DNA"/>
</dbReference>
<dbReference type="Proteomes" id="UP000032289">
    <property type="component" value="Unassembled WGS sequence"/>
</dbReference>
<sequence>MMKQEMTTYVVRDQLGTHFYETNTISNAEMFARAHSNNVHRMSVVERKVY</sequence>
<accession>A0A0D1JQ55</accession>
<reference evidence="1 2" key="1">
    <citation type="journal article" date="2015" name="Microbiology (Mosc.)">
        <title>Genomics of the Weissella cibaria species with an examination of its metabolic traits.</title>
        <authorList>
            <person name="Lynch K.M."/>
            <person name="Lucid A."/>
            <person name="Arendt E.K."/>
            <person name="Sleator R.D."/>
            <person name="Lucey B."/>
            <person name="Coffey A."/>
        </authorList>
    </citation>
    <scope>NUCLEOTIDE SEQUENCE [LARGE SCALE GENOMIC DNA]</scope>
    <source>
        <strain evidence="1 2">AB3b</strain>
    </source>
</reference>
<dbReference type="PATRIC" id="fig|137591.24.peg.1398"/>
<gene>
    <name evidence="1" type="ORF">ab3b_01429</name>
</gene>
<proteinExistence type="predicted"/>
<dbReference type="RefSeq" id="WP_160280043.1">
    <property type="nucleotide sequence ID" value="NZ_JWHT01000034.1"/>
</dbReference>
<comment type="caution">
    <text evidence="1">The sequence shown here is derived from an EMBL/GenBank/DDBJ whole genome shotgun (WGS) entry which is preliminary data.</text>
</comment>
<evidence type="ECO:0000313" key="2">
    <source>
        <dbReference type="Proteomes" id="UP000032289"/>
    </source>
</evidence>
<name>A0A0D1JQ55_9LACO</name>
<organism evidence="1 2">
    <name type="scientific">Weissella cibaria</name>
    <dbReference type="NCBI Taxonomy" id="137591"/>
    <lineage>
        <taxon>Bacteria</taxon>
        <taxon>Bacillati</taxon>
        <taxon>Bacillota</taxon>
        <taxon>Bacilli</taxon>
        <taxon>Lactobacillales</taxon>
        <taxon>Lactobacillaceae</taxon>
        <taxon>Weissella</taxon>
    </lineage>
</organism>